<organism evidence="2 3">
    <name type="scientific">Paenibacillus alvei</name>
    <name type="common">Bacillus alvei</name>
    <dbReference type="NCBI Taxonomy" id="44250"/>
    <lineage>
        <taxon>Bacteria</taxon>
        <taxon>Bacillati</taxon>
        <taxon>Bacillota</taxon>
        <taxon>Bacilli</taxon>
        <taxon>Bacillales</taxon>
        <taxon>Paenibacillaceae</taxon>
        <taxon>Paenibacillus</taxon>
    </lineage>
</organism>
<gene>
    <name evidence="2" type="ORF">PBLR_11894</name>
</gene>
<dbReference type="EMBL" id="LS992241">
    <property type="protein sequence ID" value="SYX83472.1"/>
    <property type="molecule type" value="Genomic_DNA"/>
</dbReference>
<dbReference type="RefSeq" id="WP_021255019.1">
    <property type="nucleotide sequence ID" value="NZ_LS992241.1"/>
</dbReference>
<sequence length="122" mass="14299">MEGISFRPAIPILRIFNEHKAREFYVDFLGFRIEWEHRYGDNFPLYMQVARGNCILHLSEHHGDCCPGSAVRIEVSHIRQLHAEMRGKQYKYAKPGLDPDEHEMCVTDPFGNRIIFYEQASC</sequence>
<name>A0A383RA71_PAEAL</name>
<reference evidence="3" key="1">
    <citation type="submission" date="2018-08" db="EMBL/GenBank/DDBJ databases">
        <authorList>
            <person name="Chevrot R."/>
        </authorList>
    </citation>
    <scope>NUCLEOTIDE SEQUENCE [LARGE SCALE GENOMIC DNA]</scope>
</reference>
<proteinExistence type="predicted"/>
<dbReference type="AlphaFoldDB" id="A0A383RA71"/>
<dbReference type="Pfam" id="PF19581">
    <property type="entry name" value="Glyoxalase_7"/>
    <property type="match status" value="1"/>
</dbReference>
<keyword evidence="1" id="KW-0046">Antibiotic resistance</keyword>
<dbReference type="GO" id="GO:0046677">
    <property type="term" value="P:response to antibiotic"/>
    <property type="evidence" value="ECO:0007669"/>
    <property type="project" value="UniProtKB-KW"/>
</dbReference>
<dbReference type="SUPFAM" id="SSF54593">
    <property type="entry name" value="Glyoxalase/Bleomycin resistance protein/Dihydroxybiphenyl dioxygenase"/>
    <property type="match status" value="1"/>
</dbReference>
<evidence type="ECO:0000313" key="3">
    <source>
        <dbReference type="Proteomes" id="UP000304148"/>
    </source>
</evidence>
<evidence type="ECO:0000313" key="2">
    <source>
        <dbReference type="EMBL" id="SYX83472.1"/>
    </source>
</evidence>
<evidence type="ECO:0008006" key="4">
    <source>
        <dbReference type="Google" id="ProtNLM"/>
    </source>
</evidence>
<protein>
    <recommendedName>
        <fullName evidence="4">Glyoxalase/bleomycin resistance protein/dioxygenase</fullName>
    </recommendedName>
</protein>
<accession>A0A383RA71</accession>
<dbReference type="InterPro" id="IPR029068">
    <property type="entry name" value="Glyas_Bleomycin-R_OHBP_Dase"/>
</dbReference>
<dbReference type="Proteomes" id="UP000304148">
    <property type="component" value="Chromosome"/>
</dbReference>
<dbReference type="Gene3D" id="3.10.180.10">
    <property type="entry name" value="2,3-Dihydroxybiphenyl 1,2-Dioxygenase, domain 1"/>
    <property type="match status" value="1"/>
</dbReference>
<dbReference type="InterPro" id="IPR000335">
    <property type="entry name" value="Bleomycin-R"/>
</dbReference>
<evidence type="ECO:0000256" key="1">
    <source>
        <dbReference type="ARBA" id="ARBA00023251"/>
    </source>
</evidence>
<dbReference type="CDD" id="cd08349">
    <property type="entry name" value="BLMA_like"/>
    <property type="match status" value="1"/>
</dbReference>